<dbReference type="Proteomes" id="UP001176941">
    <property type="component" value="Chromosome 8"/>
</dbReference>
<feature type="non-terminal residue" evidence="2">
    <location>
        <position position="1"/>
    </location>
</feature>
<protein>
    <submittedName>
        <fullName evidence="2">Uncharacterized protein</fullName>
    </submittedName>
</protein>
<dbReference type="EMBL" id="OX459944">
    <property type="protein sequence ID" value="CAI9178644.1"/>
    <property type="molecule type" value="Genomic_DNA"/>
</dbReference>
<sequence>GPTTHWVESFEKAREEGSGSSTWRGRWRRRSAPVSERRKIQAGSASSGATRGHRAPPSPVATALRTTTVPGKSEVSDRQTVRVSVRPPA</sequence>
<evidence type="ECO:0000313" key="3">
    <source>
        <dbReference type="Proteomes" id="UP001176941"/>
    </source>
</evidence>
<feature type="region of interest" description="Disordered" evidence="1">
    <location>
        <begin position="1"/>
        <end position="89"/>
    </location>
</feature>
<feature type="non-terminal residue" evidence="2">
    <location>
        <position position="89"/>
    </location>
</feature>
<keyword evidence="3" id="KW-1185">Reference proteome</keyword>
<name>A0ABN8ZXZ5_RANTA</name>
<evidence type="ECO:0000256" key="1">
    <source>
        <dbReference type="SAM" id="MobiDB-lite"/>
    </source>
</evidence>
<gene>
    <name evidence="2" type="ORF">MRATA1EN1_LOCUS27606</name>
</gene>
<evidence type="ECO:0000313" key="2">
    <source>
        <dbReference type="EMBL" id="CAI9178644.1"/>
    </source>
</evidence>
<reference evidence="2" key="1">
    <citation type="submission" date="2023-04" db="EMBL/GenBank/DDBJ databases">
        <authorList>
            <consortium name="ELIXIR-Norway"/>
        </authorList>
    </citation>
    <scope>NUCLEOTIDE SEQUENCE [LARGE SCALE GENOMIC DNA]</scope>
</reference>
<feature type="compositionally biased region" description="Basic and acidic residues" evidence="1">
    <location>
        <begin position="8"/>
        <end position="17"/>
    </location>
</feature>
<accession>A0ABN8ZXZ5</accession>
<proteinExistence type="predicted"/>
<organism evidence="2 3">
    <name type="scientific">Rangifer tarandus platyrhynchus</name>
    <name type="common">Svalbard reindeer</name>
    <dbReference type="NCBI Taxonomy" id="3082113"/>
    <lineage>
        <taxon>Eukaryota</taxon>
        <taxon>Metazoa</taxon>
        <taxon>Chordata</taxon>
        <taxon>Craniata</taxon>
        <taxon>Vertebrata</taxon>
        <taxon>Euteleostomi</taxon>
        <taxon>Mammalia</taxon>
        <taxon>Eutheria</taxon>
        <taxon>Laurasiatheria</taxon>
        <taxon>Artiodactyla</taxon>
        <taxon>Ruminantia</taxon>
        <taxon>Pecora</taxon>
        <taxon>Cervidae</taxon>
        <taxon>Odocoileinae</taxon>
        <taxon>Rangifer</taxon>
    </lineage>
</organism>